<name>A0A654L2Q2_ACIBM</name>
<sequence>MAGQIVLKSQNAIDNLADLPDINYYINRVKADGGVIYNMNALLDVFAFIYSKNITDSEVFSAINPAWGVKYDPATGNISKLYSLFDPAGDLNAFGGSLPIKLQNDLGVPSAYLGGSQNTYLKAAGTVSGVETIGYATAAVIPQLSNYGAGAGTNFPLGLLWSREAHDAADPVGSVTPYVAASWYVGRPDTSNITLSQWTEYFSVFSSTGSAGSNALTGYENAKPLSAFADTGGLRVYKNGLQVLFDSTVTQTPIHKDKLELLIGATVTGTGAPATTYFLGHFIENWVLVNTASEKMIEISKRINDKYYAVIPH</sequence>
<dbReference type="Proteomes" id="UP000009290">
    <property type="component" value="Chromosome"/>
</dbReference>
<dbReference type="RefSeq" id="WP_000918606.1">
    <property type="nucleotide sequence ID" value="NC_017171.2"/>
</dbReference>
<dbReference type="EMBL" id="CP001937">
    <property type="protein sequence ID" value="AEP07325.1"/>
    <property type="molecule type" value="Genomic_DNA"/>
</dbReference>
<reference evidence="1 2" key="1">
    <citation type="journal article" date="2011" name="Antimicrob. Agents Chemother.">
        <title>Genomic analysis of the multidrug-resistant Acinetobacter baumannii strain MDR-ZJ06 widely spread in China.</title>
        <authorList>
            <person name="Zhou H."/>
            <person name="Zhang T."/>
            <person name="Yu D."/>
            <person name="Pi B."/>
            <person name="Yang Q."/>
            <person name="Zhou J."/>
            <person name="Hu S."/>
            <person name="Yu Y."/>
        </authorList>
    </citation>
    <scope>NUCLEOTIDE SEQUENCE [LARGE SCALE GENOMIC DNA]</scope>
    <source>
        <strain evidence="1 2">MDR-ZJ06</strain>
    </source>
</reference>
<gene>
    <name evidence="1" type="ORF">ABZJ_02865</name>
</gene>
<evidence type="ECO:0000313" key="2">
    <source>
        <dbReference type="Proteomes" id="UP000009290"/>
    </source>
</evidence>
<organism evidence="1 2">
    <name type="scientific">Acinetobacter baumannii (strain MDR-ZJ06)</name>
    <dbReference type="NCBI Taxonomy" id="497978"/>
    <lineage>
        <taxon>Bacteria</taxon>
        <taxon>Pseudomonadati</taxon>
        <taxon>Pseudomonadota</taxon>
        <taxon>Gammaproteobacteria</taxon>
        <taxon>Moraxellales</taxon>
        <taxon>Moraxellaceae</taxon>
        <taxon>Acinetobacter</taxon>
        <taxon>Acinetobacter calcoaceticus/baumannii complex</taxon>
    </lineage>
</organism>
<accession>A0A654L2Q2</accession>
<protein>
    <submittedName>
        <fullName evidence="1">Uncharacterized protein</fullName>
    </submittedName>
</protein>
<dbReference type="KEGG" id="abz:ABZJ_02865"/>
<proteinExistence type="predicted"/>
<evidence type="ECO:0000313" key="1">
    <source>
        <dbReference type="EMBL" id="AEP07325.1"/>
    </source>
</evidence>
<dbReference type="AlphaFoldDB" id="A0A654L2Q2"/>